<dbReference type="PIRSF" id="PIRSF016578">
    <property type="entry name" value="HsaA"/>
    <property type="match status" value="1"/>
</dbReference>
<evidence type="ECO:0000259" key="6">
    <source>
        <dbReference type="Pfam" id="PF00441"/>
    </source>
</evidence>
<feature type="domain" description="Acyl-CoA dehydrogenase/oxidase N-terminal" evidence="8">
    <location>
        <begin position="6"/>
        <end position="119"/>
    </location>
</feature>
<dbReference type="Gene3D" id="2.40.110.10">
    <property type="entry name" value="Butyryl-CoA Dehydrogenase, subunit A, domain 2"/>
    <property type="match status" value="1"/>
</dbReference>
<evidence type="ECO:0000256" key="5">
    <source>
        <dbReference type="RuleBase" id="RU362125"/>
    </source>
</evidence>
<dbReference type="Proteomes" id="UP001162734">
    <property type="component" value="Chromosome"/>
</dbReference>
<keyword evidence="3 5" id="KW-0285">Flavoprotein</keyword>
<evidence type="ECO:0000259" key="7">
    <source>
        <dbReference type="Pfam" id="PF02770"/>
    </source>
</evidence>
<dbReference type="EMBL" id="AP025592">
    <property type="protein sequence ID" value="BDG10109.1"/>
    <property type="molecule type" value="Genomic_DNA"/>
</dbReference>
<dbReference type="RefSeq" id="WP_248342503.1">
    <property type="nucleotide sequence ID" value="NZ_AP025592.1"/>
</dbReference>
<dbReference type="InterPro" id="IPR013786">
    <property type="entry name" value="AcylCoA_DH/ox_N"/>
</dbReference>
<dbReference type="InterPro" id="IPR046373">
    <property type="entry name" value="Acyl-CoA_Oxase/DH_mid-dom_sf"/>
</dbReference>
<evidence type="ECO:0000313" key="9">
    <source>
        <dbReference type="EMBL" id="BDG10109.1"/>
    </source>
</evidence>
<keyword evidence="5" id="KW-0560">Oxidoreductase</keyword>
<dbReference type="PANTHER" id="PTHR43884">
    <property type="entry name" value="ACYL-COA DEHYDROGENASE"/>
    <property type="match status" value="1"/>
</dbReference>
<comment type="cofactor">
    <cofactor evidence="1 5">
        <name>FAD</name>
        <dbReference type="ChEBI" id="CHEBI:57692"/>
    </cofactor>
</comment>
<dbReference type="InterPro" id="IPR006091">
    <property type="entry name" value="Acyl-CoA_Oxase/DH_mid-dom"/>
</dbReference>
<name>A0ABM7XDZ8_9BACT</name>
<dbReference type="PANTHER" id="PTHR43884:SF12">
    <property type="entry name" value="ISOVALERYL-COA DEHYDROGENASE, MITOCHONDRIAL-RELATED"/>
    <property type="match status" value="1"/>
</dbReference>
<comment type="similarity">
    <text evidence="2 5">Belongs to the acyl-CoA dehydrogenase family.</text>
</comment>
<dbReference type="SUPFAM" id="SSF47203">
    <property type="entry name" value="Acyl-CoA dehydrogenase C-terminal domain-like"/>
    <property type="match status" value="1"/>
</dbReference>
<keyword evidence="10" id="KW-1185">Reference proteome</keyword>
<dbReference type="PROSITE" id="PS00073">
    <property type="entry name" value="ACYL_COA_DH_2"/>
    <property type="match status" value="1"/>
</dbReference>
<sequence>MDLDLSPEQKAIQAAARELAQAELEPVAGLLDREFDRRTFVGNLGKLAAQGFMGMNVRRRYGGAEAGTVALSLVLTELGRACAATAASVSVTNMVAEVIQAVGSEEQKATYLPRISSGEYPAASFALTEAGAGSDPAGMVTQAVADGDAFVLDGEKRFITNAPYAGVFVVWAVTDRAAPKGKGISCFLVEAGTRGLVVGRQEDKMGQRASATNEVRLERCRVPRGALLGRLNDGFRVAVAELAGGRIGVGSLALGIGLAAMDYATRYASERVQFGEPVTTFEGVQWMLADAYTELEAARLLLASAAFQKERGRPYAKAASMAKLFATEAAERACRSAVQLMGGQGYLRDHPVERYARDVRVTSIYEGTNEIQRLIVAREILKELVRP</sequence>
<feature type="domain" description="Acyl-CoA oxidase/dehydrogenase middle" evidence="7">
    <location>
        <begin position="124"/>
        <end position="220"/>
    </location>
</feature>
<dbReference type="InterPro" id="IPR006089">
    <property type="entry name" value="Acyl-CoA_DH_CS"/>
</dbReference>
<dbReference type="Pfam" id="PF00441">
    <property type="entry name" value="Acyl-CoA_dh_1"/>
    <property type="match status" value="1"/>
</dbReference>
<accession>A0ABM7XDZ8</accession>
<evidence type="ECO:0000256" key="2">
    <source>
        <dbReference type="ARBA" id="ARBA00009347"/>
    </source>
</evidence>
<dbReference type="Gene3D" id="1.20.140.10">
    <property type="entry name" value="Butyryl-CoA Dehydrogenase, subunit A, domain 3"/>
    <property type="match status" value="1"/>
</dbReference>
<dbReference type="PROSITE" id="PS00072">
    <property type="entry name" value="ACYL_COA_DH_1"/>
    <property type="match status" value="1"/>
</dbReference>
<dbReference type="SUPFAM" id="SSF56645">
    <property type="entry name" value="Acyl-CoA dehydrogenase NM domain-like"/>
    <property type="match status" value="1"/>
</dbReference>
<reference evidence="10" key="1">
    <citation type="journal article" date="2022" name="Int. J. Syst. Evol. Microbiol.">
        <title>Anaeromyxobacter oryzae sp. nov., Anaeromyxobacter diazotrophicus sp. nov. and Anaeromyxobacter paludicola sp. nov., isolated from paddy soils.</title>
        <authorList>
            <person name="Itoh H."/>
            <person name="Xu Z."/>
            <person name="Mise K."/>
            <person name="Masuda Y."/>
            <person name="Ushijima N."/>
            <person name="Hayakawa C."/>
            <person name="Shiratori Y."/>
            <person name="Senoo K."/>
        </authorList>
    </citation>
    <scope>NUCLEOTIDE SEQUENCE [LARGE SCALE GENOMIC DNA]</scope>
    <source>
        <strain evidence="10">Red630</strain>
    </source>
</reference>
<dbReference type="Pfam" id="PF02771">
    <property type="entry name" value="Acyl-CoA_dh_N"/>
    <property type="match status" value="1"/>
</dbReference>
<dbReference type="Gene3D" id="1.10.540.10">
    <property type="entry name" value="Acyl-CoA dehydrogenase/oxidase, N-terminal domain"/>
    <property type="match status" value="1"/>
</dbReference>
<evidence type="ECO:0000256" key="1">
    <source>
        <dbReference type="ARBA" id="ARBA00001974"/>
    </source>
</evidence>
<evidence type="ECO:0000313" key="10">
    <source>
        <dbReference type="Proteomes" id="UP001162734"/>
    </source>
</evidence>
<evidence type="ECO:0000256" key="3">
    <source>
        <dbReference type="ARBA" id="ARBA00022630"/>
    </source>
</evidence>
<proteinExistence type="inferred from homology"/>
<keyword evidence="4 5" id="KW-0274">FAD</keyword>
<dbReference type="InterPro" id="IPR009100">
    <property type="entry name" value="AcylCoA_DH/oxidase_NM_dom_sf"/>
</dbReference>
<gene>
    <name evidence="9" type="primary">bcd2</name>
    <name evidence="9" type="ORF">AMPC_32220</name>
</gene>
<dbReference type="InterPro" id="IPR037069">
    <property type="entry name" value="AcylCoA_DH/ox_N_sf"/>
</dbReference>
<evidence type="ECO:0000256" key="4">
    <source>
        <dbReference type="ARBA" id="ARBA00022827"/>
    </source>
</evidence>
<organism evidence="9 10">
    <name type="scientific">Anaeromyxobacter paludicola</name>
    <dbReference type="NCBI Taxonomy" id="2918171"/>
    <lineage>
        <taxon>Bacteria</taxon>
        <taxon>Pseudomonadati</taxon>
        <taxon>Myxococcota</taxon>
        <taxon>Myxococcia</taxon>
        <taxon>Myxococcales</taxon>
        <taxon>Cystobacterineae</taxon>
        <taxon>Anaeromyxobacteraceae</taxon>
        <taxon>Anaeromyxobacter</taxon>
    </lineage>
</organism>
<dbReference type="Pfam" id="PF02770">
    <property type="entry name" value="Acyl-CoA_dh_M"/>
    <property type="match status" value="1"/>
</dbReference>
<dbReference type="InterPro" id="IPR009075">
    <property type="entry name" value="AcylCo_DH/oxidase_C"/>
</dbReference>
<dbReference type="InterPro" id="IPR036250">
    <property type="entry name" value="AcylCo_DH-like_C"/>
</dbReference>
<evidence type="ECO:0000259" key="8">
    <source>
        <dbReference type="Pfam" id="PF02771"/>
    </source>
</evidence>
<feature type="domain" description="Acyl-CoA dehydrogenase/oxidase C-terminal" evidence="6">
    <location>
        <begin position="232"/>
        <end position="381"/>
    </location>
</feature>
<protein>
    <submittedName>
        <fullName evidence="9">Butyryl-CoA dehydrogenase</fullName>
    </submittedName>
</protein>